<sequence>MAVMKWSEAFPPTATFTEANIPDQSGRVFIITGGTSGCGFELAKAVYNLNGRIYIAGRSQDRVEAAIDKIKSSPAAPHPNVETGKGSLHFLYLDLEDMPTVKSAADEFMGKEERLDVIWHNAGIMGVPDGSKTKQGFETHIGVNAFAPWLFQHFLTPLCLRTAARSEVQPFSTRVIWVSSAGHRGSPQPDGVNWDDVAMHDKKGFMSGVMVKYGQSKAMNVMHAHEFARRYGEKGLLSVSLHPGNLKSNLTRHQSWLFRALTNPLLYDAHHGALTELFAGFADAGQEEGRMVEEGGKNGSFVEPWGRWGTEEGNHVFDGLRERNTGERLWALCEEWLPDEV</sequence>
<dbReference type="PRINTS" id="PR00081">
    <property type="entry name" value="GDHRDH"/>
</dbReference>
<proteinExistence type="inferred from homology"/>
<keyword evidence="2" id="KW-0521">NADP</keyword>
<dbReference type="SUPFAM" id="SSF51735">
    <property type="entry name" value="NAD(P)-binding Rossmann-fold domains"/>
    <property type="match status" value="1"/>
</dbReference>
<gene>
    <name evidence="4" type="ORF">BDV96DRAFT_655737</name>
</gene>
<dbReference type="InterPro" id="IPR002347">
    <property type="entry name" value="SDR_fam"/>
</dbReference>
<evidence type="ECO:0000313" key="5">
    <source>
        <dbReference type="Proteomes" id="UP000799770"/>
    </source>
</evidence>
<dbReference type="Pfam" id="PF00106">
    <property type="entry name" value="adh_short"/>
    <property type="match status" value="1"/>
</dbReference>
<dbReference type="EMBL" id="ML977384">
    <property type="protein sequence ID" value="KAF2105324.1"/>
    <property type="molecule type" value="Genomic_DNA"/>
</dbReference>
<dbReference type="OrthoDB" id="191139at2759"/>
<dbReference type="Proteomes" id="UP000799770">
    <property type="component" value="Unassembled WGS sequence"/>
</dbReference>
<keyword evidence="5" id="KW-1185">Reference proteome</keyword>
<dbReference type="PANTHER" id="PTHR24320">
    <property type="entry name" value="RETINOL DEHYDROGENASE"/>
    <property type="match status" value="1"/>
</dbReference>
<keyword evidence="3" id="KW-0560">Oxidoreductase</keyword>
<evidence type="ECO:0000256" key="1">
    <source>
        <dbReference type="ARBA" id="ARBA00006484"/>
    </source>
</evidence>
<evidence type="ECO:0008006" key="6">
    <source>
        <dbReference type="Google" id="ProtNLM"/>
    </source>
</evidence>
<dbReference type="InterPro" id="IPR036291">
    <property type="entry name" value="NAD(P)-bd_dom_sf"/>
</dbReference>
<organism evidence="4 5">
    <name type="scientific">Lophiotrema nucula</name>
    <dbReference type="NCBI Taxonomy" id="690887"/>
    <lineage>
        <taxon>Eukaryota</taxon>
        <taxon>Fungi</taxon>
        <taxon>Dikarya</taxon>
        <taxon>Ascomycota</taxon>
        <taxon>Pezizomycotina</taxon>
        <taxon>Dothideomycetes</taxon>
        <taxon>Pleosporomycetidae</taxon>
        <taxon>Pleosporales</taxon>
        <taxon>Lophiotremataceae</taxon>
        <taxon>Lophiotrema</taxon>
    </lineage>
</organism>
<dbReference type="GO" id="GO:0016491">
    <property type="term" value="F:oxidoreductase activity"/>
    <property type="evidence" value="ECO:0007669"/>
    <property type="project" value="UniProtKB-KW"/>
</dbReference>
<dbReference type="Gene3D" id="3.40.50.720">
    <property type="entry name" value="NAD(P)-binding Rossmann-like Domain"/>
    <property type="match status" value="1"/>
</dbReference>
<evidence type="ECO:0000256" key="3">
    <source>
        <dbReference type="ARBA" id="ARBA00023002"/>
    </source>
</evidence>
<evidence type="ECO:0000313" key="4">
    <source>
        <dbReference type="EMBL" id="KAF2105324.1"/>
    </source>
</evidence>
<protein>
    <recommendedName>
        <fullName evidence="6">Short-chain dehydrogenase</fullName>
    </recommendedName>
</protein>
<comment type="similarity">
    <text evidence="1">Belongs to the short-chain dehydrogenases/reductases (SDR) family.</text>
</comment>
<name>A0A6A5YF46_9PLEO</name>
<reference evidence="4" key="1">
    <citation type="journal article" date="2020" name="Stud. Mycol.">
        <title>101 Dothideomycetes genomes: a test case for predicting lifestyles and emergence of pathogens.</title>
        <authorList>
            <person name="Haridas S."/>
            <person name="Albert R."/>
            <person name="Binder M."/>
            <person name="Bloem J."/>
            <person name="Labutti K."/>
            <person name="Salamov A."/>
            <person name="Andreopoulos B."/>
            <person name="Baker S."/>
            <person name="Barry K."/>
            <person name="Bills G."/>
            <person name="Bluhm B."/>
            <person name="Cannon C."/>
            <person name="Castanera R."/>
            <person name="Culley D."/>
            <person name="Daum C."/>
            <person name="Ezra D."/>
            <person name="Gonzalez J."/>
            <person name="Henrissat B."/>
            <person name="Kuo A."/>
            <person name="Liang C."/>
            <person name="Lipzen A."/>
            <person name="Lutzoni F."/>
            <person name="Magnuson J."/>
            <person name="Mondo S."/>
            <person name="Nolan M."/>
            <person name="Ohm R."/>
            <person name="Pangilinan J."/>
            <person name="Park H.-J."/>
            <person name="Ramirez L."/>
            <person name="Alfaro M."/>
            <person name="Sun H."/>
            <person name="Tritt A."/>
            <person name="Yoshinaga Y."/>
            <person name="Zwiers L.-H."/>
            <person name="Turgeon B."/>
            <person name="Goodwin S."/>
            <person name="Spatafora J."/>
            <person name="Crous P."/>
            <person name="Grigoriev I."/>
        </authorList>
    </citation>
    <scope>NUCLEOTIDE SEQUENCE</scope>
    <source>
        <strain evidence="4">CBS 627.86</strain>
    </source>
</reference>
<dbReference type="PANTHER" id="PTHR24320:SF236">
    <property type="entry name" value="SHORT-CHAIN DEHYDROGENASE-RELATED"/>
    <property type="match status" value="1"/>
</dbReference>
<accession>A0A6A5YF46</accession>
<evidence type="ECO:0000256" key="2">
    <source>
        <dbReference type="ARBA" id="ARBA00022857"/>
    </source>
</evidence>
<dbReference type="AlphaFoldDB" id="A0A6A5YF46"/>